<keyword evidence="11" id="KW-1185">Reference proteome</keyword>
<name>A0AAD5BL41_9ASCO</name>
<evidence type="ECO:0000256" key="6">
    <source>
        <dbReference type="ARBA" id="ARBA00022927"/>
    </source>
</evidence>
<feature type="transmembrane region" description="Helical" evidence="9">
    <location>
        <begin position="737"/>
        <end position="758"/>
    </location>
</feature>
<sequence length="947" mass="107328">MTSNNQDNIQVTSVLSHTNLESHEVNLQALTSHPMSLGEVGTSLTNAQKDFVLHRLHFDALESFDDLPPQATFIFEKIEEMPTEEAVEILKEAIKEHENDVNIMEPDIKLWKELVNYYEPKSEVKDKLGKVFEHKSQMTESFGDRETEKSHGFASKMGSIIHSIKRVSDLEDKSSFTSEKQGSSSLSDADEHKVDYYKMVDRDLQLRLEAVIVAYWSPYPQVRAITDPFDDPTIPVETLRVYIISLIWVGLGAVINQFFVERYPAISLSSSVVQVFLYPSGKILEWILPKWKFKVLGLEIDLNPGPYTYKEQMLATITCGVSSGTSYVSTNILMQKSDIFYGNNWVDFGYQILLTLSTQYMGFSLCGLLRSFAVYPVKAVWPTFLPTLRLNKILTSPEKKTNINGWTISGYNLFFIVAAVSFIYFWVPDYLFTSISQFNWMTWIKPDNFNLALATGSYGGLGVNPIPSLDFNVIGTDGFYYPFYSTVIGYAGLVVSMFAVIGVYYSNTSWTSYLPINSQYLYSNTGELYDVKSLVNEKSLFDDKKYQEIGPPFYSAGNLVVYGAFFALYPFHFVYELGTQWRPMYEATVSVLKGFRNFKRSVYEGLTDPHSVMMKAYPEVPEWAYTIILVISLVLAILCVKLYPAETPVWGIFFALGINFLFLIPLTTVASRTGFSFGLNVLVELIVGYAIPGNGLALSFIKALGYNIDGQANNFVNDLKMGHYAKVPPRAMFRTQLLSVLVTAFIQLGILNYQITGIKDYCDPENKQKFFCYGTNTFYNASILWGVIGPKRVFGGLYPVLKYCFLIGFLAGLVCVVIKRLAPRKYTKYFEPAIFLGGFIGWAPSNLSYSTGGLYLGYAMMHYVKRKYEAWWQKYCYLFGTGIEAGIAFSSIIIYFAVQYHEVDINWWGNSVSYSGLDYQMRQYGSRLNATTDAPDGYFGPRKGHFP</sequence>
<dbReference type="InterPro" id="IPR004813">
    <property type="entry name" value="OPT"/>
</dbReference>
<feature type="transmembrane region" description="Helical" evidence="9">
    <location>
        <begin position="770"/>
        <end position="788"/>
    </location>
</feature>
<reference evidence="10 11" key="1">
    <citation type="journal article" date="2022" name="DNA Res.">
        <title>Genome analysis of five recently described species of the CUG-Ser clade uncovers Candida theae as a new hybrid lineage with pathogenic potential in the Candida parapsilosis species complex.</title>
        <authorList>
            <person name="Mixao V."/>
            <person name="Del Olmo V."/>
            <person name="Hegedusova E."/>
            <person name="Saus E."/>
            <person name="Pryszcz L."/>
            <person name="Cillingova A."/>
            <person name="Nosek J."/>
            <person name="Gabaldon T."/>
        </authorList>
    </citation>
    <scope>NUCLEOTIDE SEQUENCE [LARGE SCALE GENOMIC DNA]</scope>
    <source>
        <strain evidence="10 11">CBS 12239</strain>
    </source>
</reference>
<feature type="transmembrane region" description="Helical" evidence="9">
    <location>
        <begin position="681"/>
        <end position="701"/>
    </location>
</feature>
<accession>A0AAD5BL41</accession>
<feature type="transmembrane region" description="Helical" evidence="9">
    <location>
        <begin position="623"/>
        <end position="643"/>
    </location>
</feature>
<keyword evidence="6" id="KW-0653">Protein transport</keyword>
<proteinExistence type="inferred from homology"/>
<comment type="subcellular location">
    <subcellularLocation>
        <location evidence="1">Membrane</location>
        <topology evidence="1">Multi-pass membrane protein</topology>
    </subcellularLocation>
</comment>
<evidence type="ECO:0000256" key="3">
    <source>
        <dbReference type="ARBA" id="ARBA00022448"/>
    </source>
</evidence>
<evidence type="ECO:0000256" key="1">
    <source>
        <dbReference type="ARBA" id="ARBA00004141"/>
    </source>
</evidence>
<feature type="transmembrane region" description="Helical" evidence="9">
    <location>
        <begin position="649"/>
        <end position="669"/>
    </location>
</feature>
<feature type="transmembrane region" description="Helical" evidence="9">
    <location>
        <begin position="553"/>
        <end position="575"/>
    </location>
</feature>
<organism evidence="10 11">
    <name type="scientific">Candida theae</name>
    <dbReference type="NCBI Taxonomy" id="1198502"/>
    <lineage>
        <taxon>Eukaryota</taxon>
        <taxon>Fungi</taxon>
        <taxon>Dikarya</taxon>
        <taxon>Ascomycota</taxon>
        <taxon>Saccharomycotina</taxon>
        <taxon>Pichiomycetes</taxon>
        <taxon>Debaryomycetaceae</taxon>
        <taxon>Candida/Lodderomyces clade</taxon>
        <taxon>Candida</taxon>
    </lineage>
</organism>
<evidence type="ECO:0000256" key="7">
    <source>
        <dbReference type="ARBA" id="ARBA00022989"/>
    </source>
</evidence>
<comment type="caution">
    <text evidence="10">The sequence shown here is derived from an EMBL/GenBank/DDBJ whole genome shotgun (WGS) entry which is preliminary data.</text>
</comment>
<dbReference type="Proteomes" id="UP001204833">
    <property type="component" value="Unassembled WGS sequence"/>
</dbReference>
<evidence type="ECO:0000256" key="8">
    <source>
        <dbReference type="ARBA" id="ARBA00023136"/>
    </source>
</evidence>
<dbReference type="RefSeq" id="XP_051611485.1">
    <property type="nucleotide sequence ID" value="XM_051755151.1"/>
</dbReference>
<dbReference type="PANTHER" id="PTHR22601">
    <property type="entry name" value="ISP4 LIKE PROTEIN"/>
    <property type="match status" value="1"/>
</dbReference>
<gene>
    <name evidence="10" type="ORF">KGF57_000066</name>
</gene>
<feature type="transmembrane region" description="Helical" evidence="9">
    <location>
        <begin position="239"/>
        <end position="260"/>
    </location>
</feature>
<dbReference type="GeneID" id="76148126"/>
<dbReference type="AlphaFoldDB" id="A0AAD5BL41"/>
<evidence type="ECO:0000256" key="4">
    <source>
        <dbReference type="ARBA" id="ARBA00022692"/>
    </source>
</evidence>
<dbReference type="GO" id="GO:0015031">
    <property type="term" value="P:protein transport"/>
    <property type="evidence" value="ECO:0007669"/>
    <property type="project" value="UniProtKB-KW"/>
</dbReference>
<protein>
    <recommendedName>
        <fullName evidence="12">OPT family small oligopeptide transporter</fullName>
    </recommendedName>
</protein>
<evidence type="ECO:0000256" key="5">
    <source>
        <dbReference type="ARBA" id="ARBA00022856"/>
    </source>
</evidence>
<evidence type="ECO:0008006" key="12">
    <source>
        <dbReference type="Google" id="ProtNLM"/>
    </source>
</evidence>
<dbReference type="NCBIfam" id="TIGR00727">
    <property type="entry name" value="ISP4_OPT"/>
    <property type="match status" value="1"/>
</dbReference>
<keyword evidence="3" id="KW-0813">Transport</keyword>
<evidence type="ECO:0000256" key="9">
    <source>
        <dbReference type="SAM" id="Phobius"/>
    </source>
</evidence>
<feature type="transmembrane region" description="Helical" evidence="9">
    <location>
        <begin position="408"/>
        <end position="428"/>
    </location>
</feature>
<evidence type="ECO:0000256" key="2">
    <source>
        <dbReference type="ARBA" id="ARBA00008807"/>
    </source>
</evidence>
<dbReference type="NCBIfam" id="TIGR00728">
    <property type="entry name" value="OPT_sfam"/>
    <property type="match status" value="1"/>
</dbReference>
<keyword evidence="4 9" id="KW-0812">Transmembrane</keyword>
<comment type="similarity">
    <text evidence="2">Belongs to the oligopeptide OPT transporter family.</text>
</comment>
<evidence type="ECO:0000313" key="11">
    <source>
        <dbReference type="Proteomes" id="UP001204833"/>
    </source>
</evidence>
<feature type="transmembrane region" description="Helical" evidence="9">
    <location>
        <begin position="448"/>
        <end position="467"/>
    </location>
</feature>
<dbReference type="GO" id="GO:0035673">
    <property type="term" value="F:oligopeptide transmembrane transporter activity"/>
    <property type="evidence" value="ECO:0007669"/>
    <property type="project" value="InterPro"/>
</dbReference>
<keyword evidence="8 9" id="KW-0472">Membrane</keyword>
<evidence type="ECO:0000313" key="10">
    <source>
        <dbReference type="EMBL" id="KAI5968951.1"/>
    </source>
</evidence>
<keyword evidence="5" id="KW-0571">Peptide transport</keyword>
<dbReference type="InterPro" id="IPR004648">
    <property type="entry name" value="Oligpept_transpt"/>
</dbReference>
<feature type="transmembrane region" description="Helical" evidence="9">
    <location>
        <begin position="800"/>
        <end position="818"/>
    </location>
</feature>
<keyword evidence="7 9" id="KW-1133">Transmembrane helix</keyword>
<dbReference type="Pfam" id="PF03169">
    <property type="entry name" value="OPT"/>
    <property type="match status" value="1"/>
</dbReference>
<dbReference type="EMBL" id="JAIHNG010000001">
    <property type="protein sequence ID" value="KAI5968951.1"/>
    <property type="molecule type" value="Genomic_DNA"/>
</dbReference>
<dbReference type="GO" id="GO:0016020">
    <property type="term" value="C:membrane"/>
    <property type="evidence" value="ECO:0007669"/>
    <property type="project" value="UniProtKB-SubCell"/>
</dbReference>
<feature type="transmembrane region" description="Helical" evidence="9">
    <location>
        <begin position="875"/>
        <end position="898"/>
    </location>
</feature>
<feature type="transmembrane region" description="Helical" evidence="9">
    <location>
        <begin position="479"/>
        <end position="505"/>
    </location>
</feature>